<keyword evidence="4" id="KW-1185">Reference proteome</keyword>
<dbReference type="OrthoDB" id="9770517at2"/>
<comment type="similarity">
    <text evidence="1">Belongs to the outer membrane factor (OMF) (TC 1.B.17) family.</text>
</comment>
<dbReference type="EMBL" id="RJLM01000006">
    <property type="protein sequence ID" value="RWX54534.1"/>
    <property type="molecule type" value="Genomic_DNA"/>
</dbReference>
<dbReference type="Gene3D" id="2.20.200.10">
    <property type="entry name" value="Outer membrane efflux proteins (OEP)"/>
    <property type="match status" value="1"/>
</dbReference>
<dbReference type="InterPro" id="IPR003423">
    <property type="entry name" value="OMP_efflux"/>
</dbReference>
<organism evidence="3 4">
    <name type="scientific">Photobacterium chitinilyticum</name>
    <dbReference type="NCBI Taxonomy" id="2485123"/>
    <lineage>
        <taxon>Bacteria</taxon>
        <taxon>Pseudomonadati</taxon>
        <taxon>Pseudomonadota</taxon>
        <taxon>Gammaproteobacteria</taxon>
        <taxon>Vibrionales</taxon>
        <taxon>Vibrionaceae</taxon>
        <taxon>Photobacterium</taxon>
    </lineage>
</organism>
<keyword evidence="2" id="KW-0732">Signal</keyword>
<proteinExistence type="inferred from homology"/>
<evidence type="ECO:0000313" key="4">
    <source>
        <dbReference type="Proteomes" id="UP000287563"/>
    </source>
</evidence>
<dbReference type="Gene3D" id="1.20.1600.10">
    <property type="entry name" value="Outer membrane efflux proteins (OEP)"/>
    <property type="match status" value="1"/>
</dbReference>
<dbReference type="Proteomes" id="UP000287563">
    <property type="component" value="Unassembled WGS sequence"/>
</dbReference>
<sequence length="456" mass="50098">MKGSTHKKTGVLLSLLVLLSGCSAINSHQVFSERKSEVPIPTYWQSADTYVNSEFSNQLLALVEQESAAQLVEQTLAANYDLRRTAIRLEEARLLQYQAGINDRPTVNAKFEGQRSKQGQITSQQTLSLDMSWELDVWGRLADANSAAVANKQASELDYQSARNSLAARVIQAWLDISYRAKIIEVEKQWIANLISTEEIIKEQVIDGTKEQADLDAARAATAKVRATLESRVHSQSRALRSLNVLRGQTGTDIDGVTADLPQISAPPIQLSGDMIGSRPDLIAAYQRIVAADKNTAVAYKELLPKFMLTASISRSGTSMNQLLENSSVWNLVGGITAPLFDRGRLKSNAAIAELKAESSYLAYQNSLLTAITEVENAMDNEASLLRQQEYLQQALDFSQSSMRNYQVRYQDGVSGILSLLAAKQAAFQAHIQLLETEQARFSNRITLGLAVGMGV</sequence>
<feature type="signal peptide" evidence="2">
    <location>
        <begin position="1"/>
        <end position="23"/>
    </location>
</feature>
<accession>A0A3S3RZX3</accession>
<evidence type="ECO:0000256" key="1">
    <source>
        <dbReference type="ARBA" id="ARBA00007613"/>
    </source>
</evidence>
<dbReference type="AlphaFoldDB" id="A0A3S3RZX3"/>
<dbReference type="PANTHER" id="PTHR30203:SF32">
    <property type="entry name" value="CATION EFFLUX SYSTEM PROTEIN CUSC"/>
    <property type="match status" value="1"/>
</dbReference>
<dbReference type="RefSeq" id="WP_128784803.1">
    <property type="nucleotide sequence ID" value="NZ_RJLM01000006.1"/>
</dbReference>
<protein>
    <submittedName>
        <fullName evidence="3">Transporter</fullName>
    </submittedName>
</protein>
<dbReference type="PROSITE" id="PS51257">
    <property type="entry name" value="PROKAR_LIPOPROTEIN"/>
    <property type="match status" value="1"/>
</dbReference>
<dbReference type="InterPro" id="IPR010131">
    <property type="entry name" value="MdtP/NodT-like"/>
</dbReference>
<evidence type="ECO:0000313" key="3">
    <source>
        <dbReference type="EMBL" id="RWX54534.1"/>
    </source>
</evidence>
<name>A0A3S3RZX3_9GAMM</name>
<comment type="caution">
    <text evidence="3">The sequence shown here is derived from an EMBL/GenBank/DDBJ whole genome shotgun (WGS) entry which is preliminary data.</text>
</comment>
<dbReference type="GO" id="GO:0015562">
    <property type="term" value="F:efflux transmembrane transporter activity"/>
    <property type="evidence" value="ECO:0007669"/>
    <property type="project" value="InterPro"/>
</dbReference>
<dbReference type="Pfam" id="PF02321">
    <property type="entry name" value="OEP"/>
    <property type="match status" value="2"/>
</dbReference>
<evidence type="ECO:0000256" key="2">
    <source>
        <dbReference type="SAM" id="SignalP"/>
    </source>
</evidence>
<dbReference type="PANTHER" id="PTHR30203">
    <property type="entry name" value="OUTER MEMBRANE CATION EFFLUX PROTEIN"/>
    <property type="match status" value="1"/>
</dbReference>
<reference evidence="3 4" key="1">
    <citation type="submission" date="2018-11" db="EMBL/GenBank/DDBJ databases">
        <title>Photobacterium sp. BEI247 sp. nov., a marine bacterium isolated from Yongle Blue Hole in the South China Sea.</title>
        <authorList>
            <person name="Wang X."/>
        </authorList>
    </citation>
    <scope>NUCLEOTIDE SEQUENCE [LARGE SCALE GENOMIC DNA]</scope>
    <source>
        <strain evidence="4">BEI247</strain>
    </source>
</reference>
<feature type="chain" id="PRO_5018787311" evidence="2">
    <location>
        <begin position="24"/>
        <end position="456"/>
    </location>
</feature>
<dbReference type="SUPFAM" id="SSF56954">
    <property type="entry name" value="Outer membrane efflux proteins (OEP)"/>
    <property type="match status" value="1"/>
</dbReference>
<gene>
    <name evidence="3" type="ORF">EDI28_15640</name>
</gene>